<evidence type="ECO:0000313" key="3">
    <source>
        <dbReference type="EMBL" id="PPF70521.1"/>
    </source>
</evidence>
<gene>
    <name evidence="3" type="ORF">C5E16_02790</name>
    <name evidence="2" type="ORF">CMsap09_16105</name>
</gene>
<organism evidence="2 4">
    <name type="scientific">Clavibacter michiganensis</name>
    <dbReference type="NCBI Taxonomy" id="28447"/>
    <lineage>
        <taxon>Bacteria</taxon>
        <taxon>Bacillati</taxon>
        <taxon>Actinomycetota</taxon>
        <taxon>Actinomycetes</taxon>
        <taxon>Micrococcales</taxon>
        <taxon>Microbacteriaceae</taxon>
        <taxon>Clavibacter</taxon>
    </lineage>
</organism>
<dbReference type="RefSeq" id="WP_094116811.1">
    <property type="nucleotide sequence ID" value="NZ_PSXY01000003.1"/>
</dbReference>
<comment type="caution">
    <text evidence="2">The sequence shown here is derived from an EMBL/GenBank/DDBJ whole genome shotgun (WGS) entry which is preliminary data.</text>
</comment>
<dbReference type="InterPro" id="IPR029068">
    <property type="entry name" value="Glyas_Bleomycin-R_OHBP_Dase"/>
</dbReference>
<dbReference type="AlphaFoldDB" id="A0A251XZ79"/>
<protein>
    <submittedName>
        <fullName evidence="3">VOC family protein</fullName>
    </submittedName>
</protein>
<dbReference type="EMBL" id="MDHJ01000001">
    <property type="protein sequence ID" value="OUE10468.1"/>
    <property type="molecule type" value="Genomic_DNA"/>
</dbReference>
<feature type="domain" description="Glyoxalase/fosfomycin resistance/dioxygenase" evidence="1">
    <location>
        <begin position="7"/>
        <end position="131"/>
    </location>
</feature>
<dbReference type="Proteomes" id="UP000195106">
    <property type="component" value="Unassembled WGS sequence"/>
</dbReference>
<dbReference type="SUPFAM" id="SSF54593">
    <property type="entry name" value="Glyoxalase/Bleomycin resistance protein/Dihydroxybiphenyl dioxygenase"/>
    <property type="match status" value="1"/>
</dbReference>
<dbReference type="PANTHER" id="PTHR33990">
    <property type="entry name" value="PROTEIN YJDN-RELATED"/>
    <property type="match status" value="1"/>
</dbReference>
<sequence>MPAIMNPYLSFRDQAAEALGFYQGIFGGDVETTTFGDGGMSTDPAEVDKVMHGQLTSGTGFVLMASDTPATMGVPSGSAITLSLSGDDEPVLRGWWDALTADGTVVLPLEVAPWGDQFGMCTDRYGIDWMVSIAQQVPAAA</sequence>
<evidence type="ECO:0000313" key="4">
    <source>
        <dbReference type="Proteomes" id="UP000195106"/>
    </source>
</evidence>
<dbReference type="Gene3D" id="3.10.180.10">
    <property type="entry name" value="2,3-Dihydroxybiphenyl 1,2-Dioxygenase, domain 1"/>
    <property type="match status" value="1"/>
</dbReference>
<dbReference type="CDD" id="cd06588">
    <property type="entry name" value="PhnB_like"/>
    <property type="match status" value="1"/>
</dbReference>
<dbReference type="PANTHER" id="PTHR33990:SF1">
    <property type="entry name" value="PROTEIN YJDN"/>
    <property type="match status" value="1"/>
</dbReference>
<dbReference type="Proteomes" id="UP000239241">
    <property type="component" value="Unassembled WGS sequence"/>
</dbReference>
<name>A0A251XZ79_9MICO</name>
<reference evidence="2 4" key="1">
    <citation type="submission" date="2016-08" db="EMBL/GenBank/DDBJ databases">
        <title>Genome sequence of Clavibacter michiganensis spp. strain CASJ009.</title>
        <authorList>
            <person name="Thapa S.P."/>
            <person name="Coaker G."/>
        </authorList>
    </citation>
    <scope>NUCLEOTIDE SEQUENCE [LARGE SCALE GENOMIC DNA]</scope>
    <source>
        <strain evidence="2">CASJ009</strain>
    </source>
</reference>
<reference evidence="3 5" key="2">
    <citation type="submission" date="2018-02" db="EMBL/GenBank/DDBJ databases">
        <title>Bacteriophage NCPPB3778 and a type I-E CRISPR drive the evolution of the US Biological Select Agent, Rathayibacter toxicus.</title>
        <authorList>
            <person name="Davis E.W.II."/>
            <person name="Tabima J.F."/>
            <person name="Weisberg A.J."/>
            <person name="Lopes L.D."/>
            <person name="Wiseman M.S."/>
            <person name="Wiseman M.S."/>
            <person name="Pupko T."/>
            <person name="Belcher M.S."/>
            <person name="Sechler A.J."/>
            <person name="Tancos M.A."/>
            <person name="Schroeder B.K."/>
            <person name="Murray T.D."/>
            <person name="Luster D.G."/>
            <person name="Schneider W.L."/>
            <person name="Rogers E."/>
            <person name="Andreote F.D."/>
            <person name="Grunwald N.J."/>
            <person name="Putnam M.L."/>
            <person name="Chang J.H."/>
        </authorList>
    </citation>
    <scope>NUCLEOTIDE SEQUENCE [LARGE SCALE GENOMIC DNA]</scope>
    <source>
        <strain evidence="3 5">AY1B3</strain>
    </source>
</reference>
<evidence type="ECO:0000313" key="2">
    <source>
        <dbReference type="EMBL" id="OUE10468.1"/>
    </source>
</evidence>
<dbReference type="InterPro" id="IPR004360">
    <property type="entry name" value="Glyas_Fos-R_dOase_dom"/>
</dbReference>
<evidence type="ECO:0000313" key="5">
    <source>
        <dbReference type="Proteomes" id="UP000239241"/>
    </source>
</evidence>
<dbReference type="Pfam" id="PF00903">
    <property type="entry name" value="Glyoxalase"/>
    <property type="match status" value="1"/>
</dbReference>
<dbReference type="InterPro" id="IPR028973">
    <property type="entry name" value="PhnB-like"/>
</dbReference>
<accession>A0A251XZ79</accession>
<dbReference type="EMBL" id="PSXY01000003">
    <property type="protein sequence ID" value="PPF70521.1"/>
    <property type="molecule type" value="Genomic_DNA"/>
</dbReference>
<proteinExistence type="predicted"/>
<evidence type="ECO:0000259" key="1">
    <source>
        <dbReference type="Pfam" id="PF00903"/>
    </source>
</evidence>